<reference evidence="9" key="1">
    <citation type="journal article" date="2023" name="G3 (Bethesda)">
        <title>A reference genome for the long-term kleptoplast-retaining sea slug Elysia crispata morphotype clarki.</title>
        <authorList>
            <person name="Eastman K.E."/>
            <person name="Pendleton A.L."/>
            <person name="Shaikh M.A."/>
            <person name="Suttiyut T."/>
            <person name="Ogas R."/>
            <person name="Tomko P."/>
            <person name="Gavelis G."/>
            <person name="Widhalm J.R."/>
            <person name="Wisecaver J.H."/>
        </authorList>
    </citation>
    <scope>NUCLEOTIDE SEQUENCE</scope>
    <source>
        <strain evidence="9">ECLA1</strain>
    </source>
</reference>
<dbReference type="PANTHER" id="PTHR11819">
    <property type="entry name" value="SOLUTE CARRIER FAMILY 5"/>
    <property type="match status" value="1"/>
</dbReference>
<feature type="transmembrane region" description="Helical" evidence="8">
    <location>
        <begin position="393"/>
        <end position="411"/>
    </location>
</feature>
<dbReference type="Pfam" id="PF00474">
    <property type="entry name" value="SSF"/>
    <property type="match status" value="1"/>
</dbReference>
<protein>
    <submittedName>
        <fullName evidence="9">Uncharacterized protein</fullName>
    </submittedName>
</protein>
<feature type="compositionally biased region" description="Low complexity" evidence="7">
    <location>
        <begin position="530"/>
        <end position="541"/>
    </location>
</feature>
<evidence type="ECO:0000256" key="3">
    <source>
        <dbReference type="ARBA" id="ARBA00022692"/>
    </source>
</evidence>
<feature type="transmembrane region" description="Helical" evidence="8">
    <location>
        <begin position="185"/>
        <end position="203"/>
    </location>
</feature>
<name>A0AAE1BD82_9GAST</name>
<gene>
    <name evidence="9" type="ORF">RRG08_019161</name>
</gene>
<keyword evidence="3 8" id="KW-0812">Transmembrane</keyword>
<feature type="transmembrane region" description="Helical" evidence="8">
    <location>
        <begin position="431"/>
        <end position="458"/>
    </location>
</feature>
<dbReference type="Proteomes" id="UP001283361">
    <property type="component" value="Unassembled WGS sequence"/>
</dbReference>
<feature type="region of interest" description="Disordered" evidence="7">
    <location>
        <begin position="501"/>
        <end position="560"/>
    </location>
</feature>
<comment type="subcellular location">
    <subcellularLocation>
        <location evidence="1">Membrane</location>
        <topology evidence="1">Multi-pass membrane protein</topology>
    </subcellularLocation>
</comment>
<evidence type="ECO:0000313" key="10">
    <source>
        <dbReference type="Proteomes" id="UP001283361"/>
    </source>
</evidence>
<sequence length="638" mass="70460">MNGQATGGDEKVTPPQVLCSQGNNVSWLQSITTVEYVRKRYGGVRMEVYLSAVSIGLIIVSKIAVELYSLNRLLEIVYGIIPSFVACLILLIVASLITCSGGLKTVVVSNSVQGILLVLGATCIGRYSFTTFDDYDALRERYFDAWPNTTRIHFGNLSVRYKYTNCGIPKARSWNIFRPHYNLELPWPGMIFGITINSLWYFCCDQAVVQSGLGARDIVQAKYACVLCAYGKILTIIFLILPGIVARILYTDLVACADPTVCQRICGSTHGCSDMAFPLLFLDVVPQGYRGVVLAALLACGVSSLSASLNSGSTIFTLNVYRNFRPIMMETELLVVTRTSVIVIGCLSLMVVPFVKATPLLHDYIQNITSSFAPPILAVFLCGLLWERASEQSAFRALLLGLLLAVIRLVWGLPFSREQCGDKPNRPSPQIIANFHFLHFSIFVFVLCTAYIAVAGVFSEPISEVHMYRLLYWLRHSKLDRVDLDELDEAYQQLIAEQVSEDSGQCAEQEPSEPMARAASITSASVDFQPPAEVASPAAKEPSAEEAEQSAEGTAPSPAEEVEQKLWKQRFGQWATRTIKSLCLIRDDFSVRLVTRNVLRETVKQRADIHESSGRGASLNMHAMLLLLVTAVLWGFLA</sequence>
<accession>A0AAE1BD82</accession>
<keyword evidence="4 8" id="KW-1133">Transmembrane helix</keyword>
<evidence type="ECO:0000256" key="8">
    <source>
        <dbReference type="SAM" id="Phobius"/>
    </source>
</evidence>
<evidence type="ECO:0000256" key="7">
    <source>
        <dbReference type="SAM" id="MobiDB-lite"/>
    </source>
</evidence>
<comment type="caution">
    <text evidence="9">The sequence shown here is derived from an EMBL/GenBank/DDBJ whole genome shotgun (WGS) entry which is preliminary data.</text>
</comment>
<evidence type="ECO:0000256" key="4">
    <source>
        <dbReference type="ARBA" id="ARBA00022989"/>
    </source>
</evidence>
<comment type="similarity">
    <text evidence="2 6">Belongs to the sodium:solute symporter (SSF) (TC 2.A.21) family.</text>
</comment>
<feature type="transmembrane region" description="Helical" evidence="8">
    <location>
        <begin position="333"/>
        <end position="352"/>
    </location>
</feature>
<evidence type="ECO:0000256" key="6">
    <source>
        <dbReference type="RuleBase" id="RU362091"/>
    </source>
</evidence>
<dbReference type="InterPro" id="IPR001734">
    <property type="entry name" value="Na/solute_symporter"/>
</dbReference>
<proteinExistence type="inferred from homology"/>
<feature type="transmembrane region" description="Helical" evidence="8">
    <location>
        <begin position="223"/>
        <end position="245"/>
    </location>
</feature>
<keyword evidence="10" id="KW-1185">Reference proteome</keyword>
<dbReference type="AlphaFoldDB" id="A0AAE1BD82"/>
<evidence type="ECO:0000256" key="5">
    <source>
        <dbReference type="ARBA" id="ARBA00023136"/>
    </source>
</evidence>
<dbReference type="EMBL" id="JAWDGP010000139">
    <property type="protein sequence ID" value="KAK3803396.1"/>
    <property type="molecule type" value="Genomic_DNA"/>
</dbReference>
<evidence type="ECO:0000256" key="1">
    <source>
        <dbReference type="ARBA" id="ARBA00004141"/>
    </source>
</evidence>
<dbReference type="InterPro" id="IPR038377">
    <property type="entry name" value="Na/Glc_symporter_sf"/>
</dbReference>
<dbReference type="PANTHER" id="PTHR11819:SF195">
    <property type="entry name" value="SODIUM_GLUCOSE COTRANSPORTER 4"/>
    <property type="match status" value="1"/>
</dbReference>
<dbReference type="GO" id="GO:0005886">
    <property type="term" value="C:plasma membrane"/>
    <property type="evidence" value="ECO:0007669"/>
    <property type="project" value="TreeGrafter"/>
</dbReference>
<feature type="transmembrane region" description="Helical" evidence="8">
    <location>
        <begin position="619"/>
        <end position="637"/>
    </location>
</feature>
<feature type="transmembrane region" description="Helical" evidence="8">
    <location>
        <begin position="48"/>
        <end position="70"/>
    </location>
</feature>
<feature type="transmembrane region" description="Helical" evidence="8">
    <location>
        <begin position="364"/>
        <end position="386"/>
    </location>
</feature>
<dbReference type="GO" id="GO:0005412">
    <property type="term" value="F:D-glucose:sodium symporter activity"/>
    <property type="evidence" value="ECO:0007669"/>
    <property type="project" value="TreeGrafter"/>
</dbReference>
<dbReference type="Gene3D" id="1.20.1730.10">
    <property type="entry name" value="Sodium/glucose cotransporter"/>
    <property type="match status" value="1"/>
</dbReference>
<feature type="transmembrane region" description="Helical" evidence="8">
    <location>
        <begin position="292"/>
        <end position="321"/>
    </location>
</feature>
<feature type="transmembrane region" description="Helical" evidence="8">
    <location>
        <begin position="76"/>
        <end position="99"/>
    </location>
</feature>
<dbReference type="NCBIfam" id="TIGR00813">
    <property type="entry name" value="sss"/>
    <property type="match status" value="1"/>
</dbReference>
<organism evidence="9 10">
    <name type="scientific">Elysia crispata</name>
    <name type="common">lettuce slug</name>
    <dbReference type="NCBI Taxonomy" id="231223"/>
    <lineage>
        <taxon>Eukaryota</taxon>
        <taxon>Metazoa</taxon>
        <taxon>Spiralia</taxon>
        <taxon>Lophotrochozoa</taxon>
        <taxon>Mollusca</taxon>
        <taxon>Gastropoda</taxon>
        <taxon>Heterobranchia</taxon>
        <taxon>Euthyneura</taxon>
        <taxon>Panpulmonata</taxon>
        <taxon>Sacoglossa</taxon>
        <taxon>Placobranchoidea</taxon>
        <taxon>Plakobranchidae</taxon>
        <taxon>Elysia</taxon>
    </lineage>
</organism>
<keyword evidence="5 8" id="KW-0472">Membrane</keyword>
<evidence type="ECO:0000256" key="2">
    <source>
        <dbReference type="ARBA" id="ARBA00006434"/>
    </source>
</evidence>
<evidence type="ECO:0000313" key="9">
    <source>
        <dbReference type="EMBL" id="KAK3803396.1"/>
    </source>
</evidence>
<dbReference type="PROSITE" id="PS50283">
    <property type="entry name" value="NA_SOLUT_SYMP_3"/>
    <property type="match status" value="1"/>
</dbReference>
<feature type="transmembrane region" description="Helical" evidence="8">
    <location>
        <begin position="111"/>
        <end position="129"/>
    </location>
</feature>